<organism evidence="4 5">
    <name type="scientific">Xenopus laevis</name>
    <name type="common">African clawed frog</name>
    <dbReference type="NCBI Taxonomy" id="8355"/>
    <lineage>
        <taxon>Eukaryota</taxon>
        <taxon>Metazoa</taxon>
        <taxon>Chordata</taxon>
        <taxon>Craniata</taxon>
        <taxon>Vertebrata</taxon>
        <taxon>Euteleostomi</taxon>
        <taxon>Amphibia</taxon>
        <taxon>Batrachia</taxon>
        <taxon>Anura</taxon>
        <taxon>Pipoidea</taxon>
        <taxon>Pipidae</taxon>
        <taxon>Xenopodinae</taxon>
        <taxon>Xenopus</taxon>
        <taxon>Xenopus</taxon>
    </lineage>
</organism>
<dbReference type="AlphaFoldDB" id="A0A8J1MSM2"/>
<evidence type="ECO:0000313" key="5">
    <source>
        <dbReference type="RefSeq" id="XP_041444020.1"/>
    </source>
</evidence>
<dbReference type="OrthoDB" id="6150723at2759"/>
<dbReference type="InterPro" id="IPR000571">
    <property type="entry name" value="Znf_CCCH"/>
</dbReference>
<keyword evidence="1" id="KW-0479">Metal-binding</keyword>
<sequence length="353" mass="40074">MWQEDIGYGNNRVPSFYFRNREEEESWIQWRKEREQKGEEEAGPSRRQEGRERASSSTEGQSSQNGDRTKVPTRKTTMGELNISSDSESDFEGSDSETEGGKILSLMKKFFRGKGKEKGLGKTKESSQSMVLVGAADTYACALTETADHLPRKTRKNIEAGKFVDIYELTREAVQAKEDGVKTEEKGKKGKTIFDWLKGFLVFASVYLEKKTEQCLNIIKYIDTIVDTYLFYKGSSWSDYDRAFRKKILSSKVLSFGQKDIDLWTRLVSKHNSSAGNGNKGSYAFKPRNICFAYNEKRCTRGYACRFKHSCLACGSSHAVSECNKKKEGQINRQPFRTAYQKSGNANTDSQAK</sequence>
<evidence type="ECO:0000256" key="2">
    <source>
        <dbReference type="SAM" id="MobiDB-lite"/>
    </source>
</evidence>
<gene>
    <name evidence="5" type="primary">LOC121402126</name>
</gene>
<evidence type="ECO:0000259" key="3">
    <source>
        <dbReference type="PROSITE" id="PS50103"/>
    </source>
</evidence>
<dbReference type="GO" id="GO:0008270">
    <property type="term" value="F:zinc ion binding"/>
    <property type="evidence" value="ECO:0007669"/>
    <property type="project" value="UniProtKB-KW"/>
</dbReference>
<keyword evidence="1" id="KW-0863">Zinc-finger</keyword>
<feature type="compositionally biased region" description="Basic and acidic residues" evidence="2">
    <location>
        <begin position="33"/>
        <end position="54"/>
    </location>
</feature>
<evidence type="ECO:0000256" key="1">
    <source>
        <dbReference type="PROSITE-ProRule" id="PRU00723"/>
    </source>
</evidence>
<reference evidence="5" key="2">
    <citation type="submission" date="2025-08" db="UniProtKB">
        <authorList>
            <consortium name="RefSeq"/>
        </authorList>
    </citation>
    <scope>IDENTIFICATION</scope>
    <source>
        <strain evidence="5">J_2021</strain>
        <tissue evidence="5">Erythrocytes</tissue>
    </source>
</reference>
<feature type="zinc finger region" description="C3H1-type" evidence="1">
    <location>
        <begin position="285"/>
        <end position="312"/>
    </location>
</feature>
<feature type="compositionally biased region" description="Acidic residues" evidence="2">
    <location>
        <begin position="87"/>
        <end position="98"/>
    </location>
</feature>
<protein>
    <submittedName>
        <fullName evidence="5">Uncharacterized protein LOC121402126 isoform X1</fullName>
    </submittedName>
</protein>
<feature type="region of interest" description="Disordered" evidence="2">
    <location>
        <begin position="33"/>
        <end position="99"/>
    </location>
</feature>
<dbReference type="PROSITE" id="PS50103">
    <property type="entry name" value="ZF_C3H1"/>
    <property type="match status" value="1"/>
</dbReference>
<dbReference type="PANTHER" id="PTHR35558">
    <property type="entry name" value="SGNH_HYDRO DOMAIN-CONTAINING PROTEIN"/>
    <property type="match status" value="1"/>
</dbReference>
<dbReference type="GeneID" id="121402126"/>
<feature type="compositionally biased region" description="Polar residues" evidence="2">
    <location>
        <begin position="55"/>
        <end position="66"/>
    </location>
</feature>
<reference evidence="4" key="1">
    <citation type="submission" date="2024-06" db="UniProtKB">
        <authorList>
            <consortium name="RefSeq"/>
        </authorList>
    </citation>
    <scope>NUCLEOTIDE SEQUENCE [LARGE SCALE GENOMIC DNA]</scope>
    <source>
        <strain evidence="4">J_2021</strain>
    </source>
</reference>
<proteinExistence type="predicted"/>
<feature type="domain" description="C3H1-type" evidence="3">
    <location>
        <begin position="285"/>
        <end position="312"/>
    </location>
</feature>
<dbReference type="KEGG" id="xla:121402126"/>
<dbReference type="RefSeq" id="XP_041444020.1">
    <property type="nucleotide sequence ID" value="XM_041588086.1"/>
</dbReference>
<keyword evidence="4" id="KW-1185">Reference proteome</keyword>
<dbReference type="PANTHER" id="PTHR35558:SF1">
    <property type="entry name" value="ENDONUCLEASE_EXONUCLEASE_PHOSPHATASE DOMAIN-CONTAINING PROTEIN"/>
    <property type="match status" value="1"/>
</dbReference>
<evidence type="ECO:0000313" key="4">
    <source>
        <dbReference type="Proteomes" id="UP000186698"/>
    </source>
</evidence>
<keyword evidence="1" id="KW-0862">Zinc</keyword>
<dbReference type="Proteomes" id="UP000186698">
    <property type="component" value="Chromosome 3S"/>
</dbReference>
<accession>A0A8J1MSM2</accession>
<name>A0A8J1MSM2_XENLA</name>
<feature type="region of interest" description="Disordered" evidence="2">
    <location>
        <begin position="334"/>
        <end position="353"/>
    </location>
</feature>